<dbReference type="PRINTS" id="PR00011">
    <property type="entry name" value="EGFLAMININ"/>
</dbReference>
<accession>A0A0K2V7I9</accession>
<dbReference type="PANTHER" id="PTHR12916">
    <property type="entry name" value="CYTOCHROME C OXIDASE POLYPEPTIDE VIC-2"/>
    <property type="match status" value="1"/>
</dbReference>
<feature type="disulfide bond" evidence="14">
    <location>
        <begin position="177"/>
        <end position="186"/>
    </location>
</feature>
<evidence type="ECO:0000256" key="14">
    <source>
        <dbReference type="PROSITE-ProRule" id="PRU00076"/>
    </source>
</evidence>
<feature type="domain" description="EGF-like" evidence="18">
    <location>
        <begin position="516"/>
        <end position="555"/>
    </location>
</feature>
<feature type="domain" description="EGF-like" evidence="18">
    <location>
        <begin position="149"/>
        <end position="187"/>
    </location>
</feature>
<feature type="compositionally biased region" description="Polar residues" evidence="15">
    <location>
        <begin position="1324"/>
        <end position="1349"/>
    </location>
</feature>
<dbReference type="Gene3D" id="2.10.25.10">
    <property type="entry name" value="Laminin"/>
    <property type="match status" value="28"/>
</dbReference>
<dbReference type="PROSITE" id="PS00010">
    <property type="entry name" value="ASX_HYDROXYL"/>
    <property type="match status" value="14"/>
</dbReference>
<feature type="compositionally biased region" description="Polar residues" evidence="15">
    <location>
        <begin position="1395"/>
        <end position="1405"/>
    </location>
</feature>
<feature type="domain" description="EGF-like" evidence="18">
    <location>
        <begin position="394"/>
        <end position="430"/>
    </location>
</feature>
<feature type="disulfide bond" evidence="14">
    <location>
        <begin position="622"/>
        <end position="631"/>
    </location>
</feature>
<feature type="disulfide bond" evidence="14">
    <location>
        <begin position="250"/>
        <end position="267"/>
    </location>
</feature>
<feature type="disulfide bond" evidence="14">
    <location>
        <begin position="466"/>
        <end position="475"/>
    </location>
</feature>
<feature type="disulfide bond" evidence="14">
    <location>
        <begin position="1799"/>
        <end position="1816"/>
    </location>
</feature>
<dbReference type="GO" id="GO:0048056">
    <property type="term" value="P:R3/R4 cell differentiation"/>
    <property type="evidence" value="ECO:0007669"/>
    <property type="project" value="UniProtKB-ARBA"/>
</dbReference>
<dbReference type="PROSITE" id="PS50026">
    <property type="entry name" value="EGF_3"/>
    <property type="match status" value="30"/>
</dbReference>
<feature type="disulfide bond" evidence="14">
    <location>
        <begin position="737"/>
        <end position="746"/>
    </location>
</feature>
<dbReference type="CDD" id="cd00054">
    <property type="entry name" value="EGF_CA"/>
    <property type="match status" value="15"/>
</dbReference>
<feature type="compositionally biased region" description="Low complexity" evidence="15">
    <location>
        <begin position="1350"/>
        <end position="1372"/>
    </location>
</feature>
<keyword evidence="9" id="KW-0221">Differentiation</keyword>
<dbReference type="GO" id="GO:0019904">
    <property type="term" value="F:protein domain specific binding"/>
    <property type="evidence" value="ECO:0007669"/>
    <property type="project" value="UniProtKB-ARBA"/>
</dbReference>
<dbReference type="GO" id="GO:0030097">
    <property type="term" value="P:hemopoiesis"/>
    <property type="evidence" value="ECO:0007669"/>
    <property type="project" value="UniProtKB-ARBA"/>
</dbReference>
<evidence type="ECO:0000259" key="18">
    <source>
        <dbReference type="PROSITE" id="PS50026"/>
    </source>
</evidence>
<dbReference type="GO" id="GO:0016324">
    <property type="term" value="C:apical plasma membrane"/>
    <property type="evidence" value="ECO:0007669"/>
    <property type="project" value="UniProtKB-SubCell"/>
</dbReference>
<feature type="disulfide bond" evidence="14">
    <location>
        <begin position="28"/>
        <end position="45"/>
    </location>
</feature>
<evidence type="ECO:0000256" key="16">
    <source>
        <dbReference type="SAM" id="Phobius"/>
    </source>
</evidence>
<feature type="domain" description="EGF-like" evidence="18">
    <location>
        <begin position="280"/>
        <end position="313"/>
    </location>
</feature>
<feature type="disulfide bond" evidence="14">
    <location>
        <begin position="843"/>
        <end position="852"/>
    </location>
</feature>
<evidence type="ECO:0000256" key="5">
    <source>
        <dbReference type="ARBA" id="ARBA00022553"/>
    </source>
</evidence>
<feature type="domain" description="EGF-like" evidence="18">
    <location>
        <begin position="1955"/>
        <end position="1991"/>
    </location>
</feature>
<dbReference type="FunFam" id="2.10.25.10:FF:000610">
    <property type="entry name" value="protein HEG homolog 1 isoform X1"/>
    <property type="match status" value="1"/>
</dbReference>
<keyword evidence="3" id="KW-1003">Cell membrane</keyword>
<feature type="non-terminal residue" evidence="19">
    <location>
        <position position="1"/>
    </location>
</feature>
<feature type="disulfide bond" evidence="14">
    <location>
        <begin position="1778"/>
        <end position="1787"/>
    </location>
</feature>
<dbReference type="InterPro" id="IPR049883">
    <property type="entry name" value="NOTCH1_EGF-like"/>
</dbReference>
<feature type="disulfide bond" evidence="14">
    <location>
        <begin position="1862"/>
        <end position="1871"/>
    </location>
</feature>
<reference evidence="19" key="1">
    <citation type="submission" date="2014-05" db="EMBL/GenBank/DDBJ databases">
        <authorList>
            <person name="Chronopoulou M."/>
        </authorList>
    </citation>
    <scope>NUCLEOTIDE SEQUENCE</scope>
    <source>
        <tissue evidence="19">Whole organism</tissue>
    </source>
</reference>
<feature type="domain" description="EGF-like" evidence="18">
    <location>
        <begin position="59"/>
        <end position="98"/>
    </location>
</feature>
<dbReference type="InterPro" id="IPR018097">
    <property type="entry name" value="EGF_Ca-bd_CS"/>
</dbReference>
<evidence type="ECO:0000256" key="3">
    <source>
        <dbReference type="ARBA" id="ARBA00022475"/>
    </source>
</evidence>
<feature type="disulfide bond" evidence="14">
    <location>
        <begin position="881"/>
        <end position="890"/>
    </location>
</feature>
<feature type="disulfide bond" evidence="14">
    <location>
        <begin position="660"/>
        <end position="669"/>
    </location>
</feature>
<evidence type="ECO:0000256" key="11">
    <source>
        <dbReference type="ARBA" id="ARBA00023136"/>
    </source>
</evidence>
<dbReference type="InterPro" id="IPR000152">
    <property type="entry name" value="EGF-type_Asp/Asn_hydroxyl_site"/>
</dbReference>
<dbReference type="GO" id="GO:0005112">
    <property type="term" value="F:Notch binding"/>
    <property type="evidence" value="ECO:0007669"/>
    <property type="project" value="TreeGrafter"/>
</dbReference>
<dbReference type="PROSITE" id="PS01187">
    <property type="entry name" value="EGF_CA"/>
    <property type="match status" value="9"/>
</dbReference>
<dbReference type="SUPFAM" id="SSF57184">
    <property type="entry name" value="Growth factor receptor domain"/>
    <property type="match status" value="1"/>
</dbReference>
<dbReference type="InterPro" id="IPR000742">
    <property type="entry name" value="EGF"/>
</dbReference>
<feature type="disulfide bond" evidence="14">
    <location>
        <begin position="924"/>
        <end position="933"/>
    </location>
</feature>
<feature type="disulfide bond" evidence="14">
    <location>
        <begin position="545"/>
        <end position="554"/>
    </location>
</feature>
<keyword evidence="8" id="KW-0677">Repeat</keyword>
<feature type="domain" description="EGF-like" evidence="18">
    <location>
        <begin position="1790"/>
        <end position="1828"/>
    </location>
</feature>
<dbReference type="InterPro" id="IPR009030">
    <property type="entry name" value="Growth_fac_rcpt_cys_sf"/>
</dbReference>
<evidence type="ECO:0000256" key="4">
    <source>
        <dbReference type="ARBA" id="ARBA00022536"/>
    </source>
</evidence>
<dbReference type="FunFam" id="2.10.25.10:FF:000012">
    <property type="entry name" value="Delta-like protein"/>
    <property type="match status" value="1"/>
</dbReference>
<dbReference type="CDD" id="cd00110">
    <property type="entry name" value="LamG"/>
    <property type="match status" value="3"/>
</dbReference>
<feature type="disulfide bond" evidence="14">
    <location>
        <begin position="1741"/>
        <end position="1750"/>
    </location>
</feature>
<evidence type="ECO:0000259" key="17">
    <source>
        <dbReference type="PROSITE" id="PS50025"/>
    </source>
</evidence>
<feature type="disulfide bond" evidence="14">
    <location>
        <begin position="343"/>
        <end position="352"/>
    </location>
</feature>
<evidence type="ECO:0000256" key="1">
    <source>
        <dbReference type="ARBA" id="ARBA00004247"/>
    </source>
</evidence>
<dbReference type="InterPro" id="IPR001881">
    <property type="entry name" value="EGF-like_Ca-bd_dom"/>
</dbReference>
<feature type="domain" description="EGF-like" evidence="18">
    <location>
        <begin position="315"/>
        <end position="353"/>
    </location>
</feature>
<dbReference type="Pfam" id="PF07645">
    <property type="entry name" value="EGF_CA"/>
    <property type="match status" value="2"/>
</dbReference>
<dbReference type="GO" id="GO:0051093">
    <property type="term" value="P:negative regulation of developmental process"/>
    <property type="evidence" value="ECO:0007669"/>
    <property type="project" value="UniProtKB-ARBA"/>
</dbReference>
<feature type="disulfide bond" evidence="14">
    <location>
        <begin position="1981"/>
        <end position="1990"/>
    </location>
</feature>
<feature type="disulfide bond" evidence="14">
    <location>
        <begin position="504"/>
        <end position="513"/>
    </location>
</feature>
<dbReference type="GO" id="GO:0005509">
    <property type="term" value="F:calcium ion binding"/>
    <property type="evidence" value="ECO:0007669"/>
    <property type="project" value="InterPro"/>
</dbReference>
<evidence type="ECO:0000313" key="19">
    <source>
        <dbReference type="EMBL" id="CDW46434.1"/>
    </source>
</evidence>
<keyword evidence="4 14" id="KW-0245">EGF-like domain</keyword>
<dbReference type="GO" id="GO:0048863">
    <property type="term" value="P:stem cell differentiation"/>
    <property type="evidence" value="ECO:0007669"/>
    <property type="project" value="UniProtKB-ARBA"/>
</dbReference>
<feature type="domain" description="EGF-like" evidence="18">
    <location>
        <begin position="596"/>
        <end position="632"/>
    </location>
</feature>
<dbReference type="SMART" id="SM00181">
    <property type="entry name" value="EGF"/>
    <property type="match status" value="32"/>
</dbReference>
<feature type="disulfide bond" evidence="14">
    <location>
        <begin position="269"/>
        <end position="278"/>
    </location>
</feature>
<feature type="disulfide bond" evidence="14">
    <location>
        <begin position="584"/>
        <end position="593"/>
    </location>
</feature>
<dbReference type="Pfam" id="PF12661">
    <property type="entry name" value="hEGF"/>
    <property type="match status" value="6"/>
</dbReference>
<feature type="domain" description="EGF-like" evidence="18">
    <location>
        <begin position="672"/>
        <end position="709"/>
    </location>
</feature>
<dbReference type="FunFam" id="2.10.25.10:FF:000472">
    <property type="entry name" value="Uncharacterized protein, isoform A"/>
    <property type="match status" value="2"/>
</dbReference>
<keyword evidence="2" id="KW-0217">Developmental protein</keyword>
<feature type="disulfide bond" evidence="14">
    <location>
        <begin position="1885"/>
        <end position="1902"/>
    </location>
</feature>
<feature type="domain" description="EGF-like" evidence="18">
    <location>
        <begin position="1717"/>
        <end position="1751"/>
    </location>
</feature>
<evidence type="ECO:0000256" key="10">
    <source>
        <dbReference type="ARBA" id="ARBA00022989"/>
    </source>
</evidence>
<feature type="disulfide bond" evidence="14">
    <location>
        <begin position="158"/>
        <end position="175"/>
    </location>
</feature>
<organism evidence="19">
    <name type="scientific">Lepeophtheirus salmonis</name>
    <name type="common">Salmon louse</name>
    <name type="synonym">Caligus salmonis</name>
    <dbReference type="NCBI Taxonomy" id="72036"/>
    <lineage>
        <taxon>Eukaryota</taxon>
        <taxon>Metazoa</taxon>
        <taxon>Ecdysozoa</taxon>
        <taxon>Arthropoda</taxon>
        <taxon>Crustacea</taxon>
        <taxon>Multicrustacea</taxon>
        <taxon>Hexanauplia</taxon>
        <taxon>Copepoda</taxon>
        <taxon>Siphonostomatoida</taxon>
        <taxon>Caligidae</taxon>
        <taxon>Lepeophtheirus</taxon>
    </lineage>
</organism>
<feature type="disulfide bond" evidence="14">
    <location>
        <begin position="284"/>
        <end position="294"/>
    </location>
</feature>
<feature type="disulfide bond" evidence="14">
    <location>
        <begin position="378"/>
        <end position="387"/>
    </location>
</feature>
<keyword evidence="12 14" id="KW-1015">Disulfide bond</keyword>
<feature type="domain" description="EGF-like" evidence="18">
    <location>
        <begin position="354"/>
        <end position="388"/>
    </location>
</feature>
<dbReference type="GO" id="GO:0016318">
    <property type="term" value="P:ommatidial rotation"/>
    <property type="evidence" value="ECO:0007669"/>
    <property type="project" value="UniProtKB-ARBA"/>
</dbReference>
<feature type="domain" description="EGF-like" evidence="18">
    <location>
        <begin position="818"/>
        <end position="853"/>
    </location>
</feature>
<proteinExistence type="predicted"/>
<feature type="domain" description="EGF-like" evidence="18">
    <location>
        <begin position="1874"/>
        <end position="1914"/>
    </location>
</feature>
<dbReference type="FunFam" id="2.10.25.10:FF:000122">
    <property type="entry name" value="Protein crumbs homolog 2"/>
    <property type="match status" value="2"/>
</dbReference>
<feature type="domain" description="Laminin G" evidence="17">
    <location>
        <begin position="936"/>
        <end position="1106"/>
    </location>
</feature>
<evidence type="ECO:0000256" key="15">
    <source>
        <dbReference type="SAM" id="MobiDB-lite"/>
    </source>
</evidence>
<dbReference type="Pfam" id="PF00008">
    <property type="entry name" value="EGF"/>
    <property type="match status" value="10"/>
</dbReference>
<dbReference type="InterPro" id="IPR013320">
    <property type="entry name" value="ConA-like_dom_sf"/>
</dbReference>
<dbReference type="GO" id="GO:0007219">
    <property type="term" value="P:Notch signaling pathway"/>
    <property type="evidence" value="ECO:0007669"/>
    <property type="project" value="TreeGrafter"/>
</dbReference>
<dbReference type="GO" id="GO:0048646">
    <property type="term" value="P:anatomical structure formation involved in morphogenesis"/>
    <property type="evidence" value="ECO:0007669"/>
    <property type="project" value="UniProtKB-ARBA"/>
</dbReference>
<feature type="domain" description="EGF-like" evidence="18">
    <location>
        <begin position="1831"/>
        <end position="1872"/>
    </location>
</feature>
<feature type="domain" description="Laminin G" evidence="17">
    <location>
        <begin position="1148"/>
        <end position="1469"/>
    </location>
</feature>
<keyword evidence="11 16" id="KW-0472">Membrane</keyword>
<feature type="disulfide bond" evidence="14">
    <location>
        <begin position="1134"/>
        <end position="1143"/>
    </location>
</feature>
<dbReference type="OrthoDB" id="283575at2759"/>
<dbReference type="SUPFAM" id="SSF57196">
    <property type="entry name" value="EGF/Laminin"/>
    <property type="match status" value="20"/>
</dbReference>
<dbReference type="SUPFAM" id="SSF49899">
    <property type="entry name" value="Concanavalin A-like lectins/glucanases"/>
    <property type="match status" value="3"/>
</dbReference>
<dbReference type="InterPro" id="IPR013032">
    <property type="entry name" value="EGF-like_CS"/>
</dbReference>
<dbReference type="GO" id="GO:0080090">
    <property type="term" value="P:regulation of primary metabolic process"/>
    <property type="evidence" value="ECO:0007669"/>
    <property type="project" value="UniProtKB-ARBA"/>
</dbReference>
<feature type="domain" description="EGF-like" evidence="18">
    <location>
        <begin position="1108"/>
        <end position="1144"/>
    </location>
</feature>
<feature type="disulfide bond" evidence="14">
    <location>
        <begin position="1757"/>
        <end position="1767"/>
    </location>
</feature>
<dbReference type="GO" id="GO:0009952">
    <property type="term" value="P:anterior/posterior pattern specification"/>
    <property type="evidence" value="ECO:0007669"/>
    <property type="project" value="UniProtKB-ARBA"/>
</dbReference>
<evidence type="ECO:0000256" key="8">
    <source>
        <dbReference type="ARBA" id="ARBA00022737"/>
    </source>
</evidence>
<feature type="disulfide bond" evidence="14">
    <location>
        <begin position="88"/>
        <end position="97"/>
    </location>
</feature>
<dbReference type="PANTHER" id="PTHR12916:SF4">
    <property type="entry name" value="UNINFLATABLE, ISOFORM C"/>
    <property type="match status" value="1"/>
</dbReference>
<evidence type="ECO:0000256" key="2">
    <source>
        <dbReference type="ARBA" id="ARBA00022473"/>
    </source>
</evidence>
<dbReference type="Pfam" id="PF00054">
    <property type="entry name" value="Laminin_G_1"/>
    <property type="match status" value="2"/>
</dbReference>
<dbReference type="SMART" id="SM00179">
    <property type="entry name" value="EGF_CA"/>
    <property type="match status" value="22"/>
</dbReference>
<feature type="domain" description="EGF-like" evidence="18">
    <location>
        <begin position="1992"/>
        <end position="2033"/>
    </location>
</feature>
<feature type="region of interest" description="Disordered" evidence="15">
    <location>
        <begin position="1322"/>
        <end position="1405"/>
    </location>
</feature>
<keyword evidence="13" id="KW-0325">Glycoprotein</keyword>
<dbReference type="GO" id="GO:0051241">
    <property type="term" value="P:negative regulation of multicellular organismal process"/>
    <property type="evidence" value="ECO:0007669"/>
    <property type="project" value="UniProtKB-ARBA"/>
</dbReference>
<protein>
    <submittedName>
        <fullName evidence="19">Protein crumbslike [Metaseiulus occidentalis]</fullName>
    </submittedName>
</protein>
<dbReference type="FunFam" id="2.10.25.10:FF:000565">
    <property type="entry name" value="Predicted protein"/>
    <property type="match status" value="1"/>
</dbReference>
<feature type="domain" description="EGF-like" evidence="18">
    <location>
        <begin position="711"/>
        <end position="747"/>
    </location>
</feature>
<dbReference type="Gene3D" id="2.60.120.200">
    <property type="match status" value="3"/>
</dbReference>
<comment type="subcellular location">
    <subcellularLocation>
        <location evidence="1">Apical cell membrane</location>
        <topology evidence="1">Single-pass type I membrane protein</topology>
    </subcellularLocation>
</comment>
<feature type="disulfide bond" evidence="14">
    <location>
        <begin position="1904"/>
        <end position="1913"/>
    </location>
</feature>
<evidence type="ECO:0000256" key="9">
    <source>
        <dbReference type="ARBA" id="ARBA00022782"/>
    </source>
</evidence>
<keyword evidence="7" id="KW-0732">Signal</keyword>
<feature type="disulfide bond" evidence="14">
    <location>
        <begin position="303"/>
        <end position="312"/>
    </location>
</feature>
<feature type="disulfide bond" evidence="14">
    <location>
        <begin position="47"/>
        <end position="56"/>
    </location>
</feature>
<feature type="disulfide bond" evidence="14">
    <location>
        <begin position="1818"/>
        <end position="1827"/>
    </location>
</feature>
<keyword evidence="6 16" id="KW-0812">Transmembrane</keyword>
<feature type="disulfide bond" evidence="14">
    <location>
        <begin position="2023"/>
        <end position="2032"/>
    </location>
</feature>
<feature type="domain" description="EGF-like" evidence="18">
    <location>
        <begin position="1916"/>
        <end position="1953"/>
    </location>
</feature>
<feature type="transmembrane region" description="Helical" evidence="16">
    <location>
        <begin position="2046"/>
        <end position="2069"/>
    </location>
</feature>
<dbReference type="Pfam" id="PF02210">
    <property type="entry name" value="Laminin_G_2"/>
    <property type="match status" value="1"/>
</dbReference>
<feature type="disulfide bond" evidence="14">
    <location>
        <begin position="126"/>
        <end position="135"/>
    </location>
</feature>
<evidence type="ECO:0000256" key="6">
    <source>
        <dbReference type="ARBA" id="ARBA00022692"/>
    </source>
</evidence>
<keyword evidence="5" id="KW-0597">Phosphoprotein</keyword>
<sequence length="2110" mass="228630">AEVNWTEYTHETSQISFPFTCPESSSDCDQVNGVCLPESTSAPSCLCKPGFSGPTCTTPASSCNENPCVHGSSCTEDPSGGSGYSCSCVPPFSGTNCEIEKDFCENSPCVEGGFCFPQPVGFFCECSLPYYGPDCRNTFSINHSPRLLNNNPCDGVQCLNNGNCSVTSNGNVAKCLCSPGFVGNLCEISSLCTRDEFCPDNGVCLDGGNCECSTGFVANYVENVVVECQPSSSVSGQPETTPSCPDPNPCLNGGLCSPNETDRGFNCSCAPGFEGDDCSLVSPCGGECLNDGTCDEVTNTCVCASGYEGLNCATDINECSSDENICNQKGTCQNYNGGYRCICEEGWSGSNCESSLGCSSLPCKNDGTCSSETGYCVCPEGFSGNFCELISRSNSGHCNPNPCQNAGNCTSTETGALCSCAEGFGGPTCENSASPCYPSNSCKNGAICIPTSGTLSSGAEPYTCECSPEYVGLYCETKIDNCTGIVCPPGRVCMDKAGTHQCVCPTGFKGVDCAENIDECGEGDDNPCLYGGTCIDEVGKYSCKCTSGREGDNCEEDIDECSILQNICNHGICKNTAGSYTCYCRPGFTGNHCSLEFDECLSHPCKNGGSCSNLINSYECTCAPGFQGQNCEINIDECASKPCENDALCIDGINNFTCSCNPGFTGRICETNINECESSPCVNGGQCVDKINAYVCNCTDTGFEGPECQINIDECAPGPCVNNATCTDGINDYACNCFEGYGGKNCAIDISECLETPCHNGALCFEKSNQSLYSMTELVDALPIDVLPVFDKNFSYFDASGYVCSCMSGYEGDNCEVNINECVSSPCRNGECQDGIAEYICVCSPGYEGKNCEEEIDECERFSPCQHGSCEDGVADYFCDCEYGWGGKNCSVALIGCESVACLNGGTCEPFLIGESLHSGNCTCTAGFDGLRCQSRTTFSFQGDSYIKVPSNRSEGYELHMKFRTTLGNGLVAIGQGNTHFVLKMKDGKLNLHSNLISKYKGIFIGENLNNTEWQKVFVAVNSSHLTLGVNGLQNIQPINPTGENDTVFYNTYLGGIVQDQKILANQAPEFTGCVQDITVNGIKITEEDIKHGSHEVEEKNTSPGCVREDKCEPNPCQNNGFCKDLWIEYECSCHRPFLGASCQYNYTVATFGHENETGSIGAVDITNPAPYQSGVDISMFIRTRKENGFIFYFGSSLGNIERSPSYITGQLLGGNLVVNVFFDTKKEKFQVYTVNLSDGYRHFIRVVRMHNSMMVKVNETVSINHEIPSPTAFIAEKLYLGNLPDKDINVESETPDNLNTTTTTTTTISSVIVSLSSVLPPTDQTTQSNFNPFSSEESTSEFAVSSSAPTTLPESNTETTTTTVIPLTESVDSSLKEVRRKRDTEDSTEELEANENSLINSDNPVLSNPKPTFFKGIIQDIQISDGKNKKKIVELFDFKFTEIVNRPPSIGDVRLIDVMEGIVSDDTCKENPCENGGICQVTWNDYHCSCPKGYRGRNCDEKEYCFWYKCPGNSTCKSLKDGHECLTNATFNGINSTVSFTPSLEDNSLKSLNTILATFRSKEDGTLMFIGNKTQYIKLFLSSGALNVKIPEGSIIRTYMLGGENNTNYDDGEWHSVILKFETGVASGSVDNGLYEQLTIDAIDFEKFVMEEDTLITAGKGERENVDDLYFRGCIGELRIGGILLPFYNENDLVNSTAASKFIASDIKNVDASECILCFERECFNGGSCANPSEVFECECPKGFKDPTCRTNIDECVENSCQNGLCVDGVANYTCACNSGWAGWLCDTDIDECELSPCQNGGTCTQTAIPGDYSCNCLDDYEGHDCEELKIKTCEQEPCQNGGTCRSEKSHTSDDFYNCDCMPLYKGVDCELERDFCEEFIQPCKNNATCLSDSSSFFYQCKCTPGYEGKLCEDEIDECENNPCFNGGQCIDLLNSFKCNCTGTGYSGETCSSNINECLTQQPCIQGNCTDTPGSYQCQCLEGYCGTNCQREDPCQLSDGLCKNEGACIPACDSEPYYVCDCDDEWEGHDCSLKAYGSSHNDSEFFSIAAPVLGVMVILFIFVFLVFVSMARKKRSLHGTYSPQKQEHDAPRLELSNLMLKLPPEERLI</sequence>
<dbReference type="EMBL" id="HACA01029073">
    <property type="protein sequence ID" value="CDW46434.1"/>
    <property type="molecule type" value="Transcribed_RNA"/>
</dbReference>
<dbReference type="FunFam" id="2.10.25.10:FF:000208">
    <property type="entry name" value="Crumbs 2, cell polarity complex component"/>
    <property type="match status" value="1"/>
</dbReference>
<dbReference type="GO" id="GO:0008593">
    <property type="term" value="P:regulation of Notch signaling pathway"/>
    <property type="evidence" value="ECO:0007669"/>
    <property type="project" value="UniProtKB-ARBA"/>
</dbReference>
<dbReference type="GO" id="GO:0050769">
    <property type="term" value="P:positive regulation of neurogenesis"/>
    <property type="evidence" value="ECO:0007669"/>
    <property type="project" value="UniProtKB-ARBA"/>
</dbReference>
<feature type="domain" description="Laminin G" evidence="17">
    <location>
        <begin position="1529"/>
        <end position="1716"/>
    </location>
</feature>
<dbReference type="GO" id="GO:0009967">
    <property type="term" value="P:positive regulation of signal transduction"/>
    <property type="evidence" value="ECO:0007669"/>
    <property type="project" value="UniProtKB-ARBA"/>
</dbReference>
<comment type="caution">
    <text evidence="14">Lacks conserved residue(s) required for the propagation of feature annotation.</text>
</comment>
<feature type="disulfide bond" evidence="14">
    <location>
        <begin position="1491"/>
        <end position="1500"/>
    </location>
</feature>
<dbReference type="FunFam" id="2.10.25.10:FF:000123">
    <property type="entry name" value="Crumbs homolog 1 (Drosophila)"/>
    <property type="match status" value="1"/>
</dbReference>
<feature type="disulfide bond" evidence="14">
    <location>
        <begin position="822"/>
        <end position="832"/>
    </location>
</feature>
<dbReference type="SMART" id="SM00282">
    <property type="entry name" value="LamG"/>
    <property type="match status" value="3"/>
</dbReference>
<feature type="domain" description="EGF-like" evidence="18">
    <location>
        <begin position="634"/>
        <end position="670"/>
    </location>
</feature>
<name>A0A0K2V7I9_LEPSM</name>
<feature type="domain" description="EGF-like" evidence="18">
    <location>
        <begin position="478"/>
        <end position="514"/>
    </location>
</feature>
<feature type="domain" description="EGF-like" evidence="18">
    <location>
        <begin position="240"/>
        <end position="279"/>
    </location>
</feature>
<feature type="compositionally biased region" description="Basic and acidic residues" evidence="15">
    <location>
        <begin position="1375"/>
        <end position="1386"/>
    </location>
</feature>
<keyword evidence="10 16" id="KW-1133">Transmembrane helix</keyword>
<dbReference type="PROSITE" id="PS01186">
    <property type="entry name" value="EGF_2"/>
    <property type="match status" value="24"/>
</dbReference>
<dbReference type="FunFam" id="2.60.120.200:FF:000143">
    <property type="entry name" value="Crumbs, isoform D"/>
    <property type="match status" value="1"/>
</dbReference>
<feature type="domain" description="EGF-like" evidence="18">
    <location>
        <begin position="557"/>
        <end position="594"/>
    </location>
</feature>
<evidence type="ECO:0000256" key="13">
    <source>
        <dbReference type="ARBA" id="ARBA00023180"/>
    </source>
</evidence>
<dbReference type="PROSITE" id="PS50025">
    <property type="entry name" value="LAM_G_DOMAIN"/>
    <property type="match status" value="3"/>
</dbReference>
<feature type="domain" description="EGF-like" evidence="18">
    <location>
        <begin position="17"/>
        <end position="57"/>
    </location>
</feature>
<dbReference type="PROSITE" id="PS00022">
    <property type="entry name" value="EGF_1"/>
    <property type="match status" value="28"/>
</dbReference>
<feature type="domain" description="EGF-like" evidence="18">
    <location>
        <begin position="1753"/>
        <end position="1788"/>
    </location>
</feature>
<feature type="domain" description="EGF-like" evidence="18">
    <location>
        <begin position="855"/>
        <end position="891"/>
    </location>
</feature>
<evidence type="ECO:0000256" key="7">
    <source>
        <dbReference type="ARBA" id="ARBA00022729"/>
    </source>
</evidence>
<dbReference type="GO" id="GO:0035282">
    <property type="term" value="P:segmentation"/>
    <property type="evidence" value="ECO:0007669"/>
    <property type="project" value="UniProtKB-ARBA"/>
</dbReference>
<feature type="domain" description="EGF-like" evidence="18">
    <location>
        <begin position="432"/>
        <end position="476"/>
    </location>
</feature>
<feature type="domain" description="EGF-like" evidence="18">
    <location>
        <begin position="100"/>
        <end position="136"/>
    </location>
</feature>
<feature type="domain" description="EGF-like" evidence="18">
    <location>
        <begin position="893"/>
        <end position="934"/>
    </location>
</feature>
<dbReference type="GO" id="GO:0060255">
    <property type="term" value="P:regulation of macromolecule metabolic process"/>
    <property type="evidence" value="ECO:0007669"/>
    <property type="project" value="UniProtKB-ARBA"/>
</dbReference>
<feature type="domain" description="EGF-like" evidence="18">
    <location>
        <begin position="1465"/>
        <end position="1501"/>
    </location>
</feature>
<feature type="disulfide bond" evidence="14">
    <location>
        <begin position="420"/>
        <end position="429"/>
    </location>
</feature>
<dbReference type="InterPro" id="IPR001791">
    <property type="entry name" value="Laminin_G"/>
</dbReference>
<evidence type="ECO:0000256" key="12">
    <source>
        <dbReference type="ARBA" id="ARBA00023157"/>
    </source>
</evidence>